<feature type="transmembrane region" description="Helical" evidence="1">
    <location>
        <begin position="216"/>
        <end position="237"/>
    </location>
</feature>
<feature type="transmembrane region" description="Helical" evidence="1">
    <location>
        <begin position="249"/>
        <end position="267"/>
    </location>
</feature>
<reference evidence="2 3" key="1">
    <citation type="submission" date="2023-03" db="EMBL/GenBank/DDBJ databases">
        <authorList>
            <person name="Pearce D."/>
        </authorList>
    </citation>
    <scope>NUCLEOTIDE SEQUENCE [LARGE SCALE GENOMIC DNA]</scope>
    <source>
        <strain evidence="2">Msz</strain>
    </source>
</reference>
<keyword evidence="3" id="KW-1185">Reference proteome</keyword>
<feature type="transmembrane region" description="Helical" evidence="1">
    <location>
        <begin position="52"/>
        <end position="71"/>
    </location>
</feature>
<evidence type="ECO:0000256" key="1">
    <source>
        <dbReference type="SAM" id="Phobius"/>
    </source>
</evidence>
<feature type="transmembrane region" description="Helical" evidence="1">
    <location>
        <begin position="424"/>
        <end position="454"/>
    </location>
</feature>
<gene>
    <name evidence="2" type="ORF">MSZNOR_0682</name>
</gene>
<keyword evidence="1" id="KW-1133">Transmembrane helix</keyword>
<keyword evidence="1" id="KW-0472">Membrane</keyword>
<feature type="transmembrane region" description="Helical" evidence="1">
    <location>
        <begin position="372"/>
        <end position="394"/>
    </location>
</feature>
<feature type="transmembrane region" description="Helical" evidence="1">
    <location>
        <begin position="115"/>
        <end position="132"/>
    </location>
</feature>
<evidence type="ECO:0008006" key="4">
    <source>
        <dbReference type="Google" id="ProtNLM"/>
    </source>
</evidence>
<dbReference type="Proteomes" id="UP001162030">
    <property type="component" value="Chromosome"/>
</dbReference>
<dbReference type="EMBL" id="OX458333">
    <property type="protein sequence ID" value="CAI8752858.1"/>
    <property type="molecule type" value="Genomic_DNA"/>
</dbReference>
<feature type="transmembrane region" description="Helical" evidence="1">
    <location>
        <begin position="559"/>
        <end position="578"/>
    </location>
</feature>
<feature type="transmembrane region" description="Helical" evidence="1">
    <location>
        <begin position="590"/>
        <end position="609"/>
    </location>
</feature>
<protein>
    <recommendedName>
        <fullName evidence="4">Glycosyltransferase RgtA/B/C/D-like domain-containing protein</fullName>
    </recommendedName>
</protein>
<evidence type="ECO:0000313" key="3">
    <source>
        <dbReference type="Proteomes" id="UP001162030"/>
    </source>
</evidence>
<proteinExistence type="predicted"/>
<feature type="transmembrane region" description="Helical" evidence="1">
    <location>
        <begin position="474"/>
        <end position="500"/>
    </location>
</feature>
<sequence>MNTKKFTATTSALVLGATLFIAALKLKITPHYSDFLVGRIAWDAGTKIQDLIAWPAFILASFFGSLALSKIASSIREGHSCEVFFGFLKQLVLWSLPFYATVGSLFLGPTLDTKPIFISALGLTSIAVIAFFNRKNKGKFDPDFCGAILLSIVLISLIPIEIAILLSRVPMSLVGNLRVVSPFKVSSFLIVIGFLAGTLALIKYRSSPHPGFIKLFFAGQIGLPFFFLTLYPSRILLPSGAIVKYNTTIYLKALIVAFIIYGTYDVLKRFRPNLRDRDWRRLFSPFALFGLLVGLKTGVTITPKISADDYHFGEHLIGYWSYSHGFIPYVNYIPPHGFIDDDLRAFFASIFYDGTAASIGEAGRSALAVLSLFSFMSIYYFTGNLILAFVAIFLLGGRFSWFFLVPFICLWLSSILRAQPAKWLSVWMLTAPVVILGTPAPGLLLVAAFGFLALKMIWDQIRIGDKESWRCLGLTFVSLLFLLTTTSLLTMLAGAIQYVLENGPINQVTYGIPWSLSWNTSRPSGLVLEVIRMSWIAIPLSCLYVIYKYWRDFNDSRSSFYHAIIFLVFLLFLIPYSMGRLDPGHLSRPGLVSILGWTVLFPLLIWNTLTDYNRVFVVLSVVFMSSLLGFRSTSLSSLFSSAAQTVRSPTLTDATKAGLPNIGLAYVDKNQWNHISRLNALIKSKLSTDETYLDLTSRNAHYFYLNRLPPLPITAPYNLAPREQQKRAIEALAVSPPKIALLQADNITHDGGGLALRNPYLYKFVINNYIPRMESGFIIGYRNSGKEEHVDNKITAEIRNITNEDWIYGFGRHEAAIVLSDPVLVSMLKTGNQIRFPDGETRVIKRISDKQPVVWLSGDQIPPPDTSDQNLVDITVSPNVCREYTASLFQRSFSVSDLKKIPVSWGRSEKSLRAKMTSIRNLDGISPRVFDVSSENGVYEVKGSDPKVIYDISDFGLSGRDAGLLRFDFKCFDRKVEPRIQIFWWGDERKGAFEESSFKFSAENGTLIVPLDASPWWLILHRIKGIRFDLDNPAACRAISVKNITLYQRQL</sequence>
<feature type="transmembrane region" description="Helical" evidence="1">
    <location>
        <begin position="91"/>
        <end position="109"/>
    </location>
</feature>
<feature type="transmembrane region" description="Helical" evidence="1">
    <location>
        <begin position="616"/>
        <end position="639"/>
    </location>
</feature>
<organism evidence="2 3">
    <name type="scientific">Methylocaldum szegediense</name>
    <dbReference type="NCBI Taxonomy" id="73780"/>
    <lineage>
        <taxon>Bacteria</taxon>
        <taxon>Pseudomonadati</taxon>
        <taxon>Pseudomonadota</taxon>
        <taxon>Gammaproteobacteria</taxon>
        <taxon>Methylococcales</taxon>
        <taxon>Methylococcaceae</taxon>
        <taxon>Methylocaldum</taxon>
    </lineage>
</organism>
<evidence type="ECO:0000313" key="2">
    <source>
        <dbReference type="EMBL" id="CAI8752858.1"/>
    </source>
</evidence>
<feature type="transmembrane region" description="Helical" evidence="1">
    <location>
        <begin position="144"/>
        <end position="165"/>
    </location>
</feature>
<accession>A0ABN8WYQ2</accession>
<keyword evidence="1" id="KW-0812">Transmembrane</keyword>
<feature type="transmembrane region" description="Helical" evidence="1">
    <location>
        <begin position="185"/>
        <end position="204"/>
    </location>
</feature>
<feature type="transmembrane region" description="Helical" evidence="1">
    <location>
        <begin position="279"/>
        <end position="299"/>
    </location>
</feature>
<feature type="transmembrane region" description="Helical" evidence="1">
    <location>
        <begin position="401"/>
        <end position="418"/>
    </location>
</feature>
<dbReference type="RefSeq" id="WP_317963683.1">
    <property type="nucleotide sequence ID" value="NZ_OX458333.1"/>
</dbReference>
<feature type="transmembrane region" description="Helical" evidence="1">
    <location>
        <begin position="526"/>
        <end position="547"/>
    </location>
</feature>
<name>A0ABN8WYQ2_9GAMM</name>